<name>A0A6S6T581_9BACT</name>
<organism evidence="1">
    <name type="scientific">uncultured Sulfurovum sp</name>
    <dbReference type="NCBI Taxonomy" id="269237"/>
    <lineage>
        <taxon>Bacteria</taxon>
        <taxon>Pseudomonadati</taxon>
        <taxon>Campylobacterota</taxon>
        <taxon>Epsilonproteobacteria</taxon>
        <taxon>Campylobacterales</taxon>
        <taxon>Sulfurovaceae</taxon>
        <taxon>Sulfurovum</taxon>
        <taxon>environmental samples</taxon>
    </lineage>
</organism>
<reference evidence="1" key="1">
    <citation type="submission" date="2020-01" db="EMBL/GenBank/DDBJ databases">
        <authorList>
            <person name="Meier V. D."/>
            <person name="Meier V D."/>
        </authorList>
    </citation>
    <scope>NUCLEOTIDE SEQUENCE</scope>
    <source>
        <strain evidence="1">HLG_WM_MAG_05</strain>
    </source>
</reference>
<evidence type="ECO:0000313" key="1">
    <source>
        <dbReference type="EMBL" id="CAA6810630.1"/>
    </source>
</evidence>
<dbReference type="AlphaFoldDB" id="A0A6S6T581"/>
<dbReference type="EMBL" id="CACVAU010000035">
    <property type="protein sequence ID" value="CAA6810630.1"/>
    <property type="molecule type" value="Genomic_DNA"/>
</dbReference>
<accession>A0A6S6T581</accession>
<gene>
    <name evidence="1" type="ORF">HELGO_WM14507</name>
</gene>
<proteinExistence type="predicted"/>
<sequence length="174" mass="20640">MISSLKEVFPHIDDKECLQFIIKKSFEIFDHEEDKKCYVLEENGQFKVINTNEKEIGFIAVDECLFNSSDGSRADCIIFDDEVFCFIELKHCKNKKQTITKRRRKAKSQLIATLDFFKEKIKIEQKLEAYICVTCSSDEERITMTPRANNEEAQLEFEEYYDTQLFYSCQKEFK</sequence>
<protein>
    <submittedName>
        <fullName evidence="1">Uncharacterized protein</fullName>
    </submittedName>
</protein>